<protein>
    <submittedName>
        <fullName evidence="1">Uncharacterized protein</fullName>
    </submittedName>
</protein>
<sequence length="261" mass="28809">MKEKDESSPYNVFALKILNDQIDDRGVRKNVQIPSSNSSQVFWESFGPRNMMPLLFIVNPQVPSEPFVYNVGIPFTPHTPESMLSSEVGKLTLKGLLILFMTHSLLSSSVRSTPASNHLSNSSNGFVVRFIAVDGGFVRSQVDGGFLKSSDGLLSKGVWISQMVDSFFQTNHPNHYIGHQVELKLKLCRGLSARKLLMQEAESLGADTLILGTSQSNKCVSIFVVDSGKVTFLREAAVMPSDQGFYLANPLLLILHVYLDI</sequence>
<evidence type="ECO:0000313" key="1">
    <source>
        <dbReference type="EMBL" id="MED6136830.1"/>
    </source>
</evidence>
<gene>
    <name evidence="1" type="ORF">PIB30_059386</name>
</gene>
<proteinExistence type="predicted"/>
<keyword evidence="2" id="KW-1185">Reference proteome</keyword>
<name>A0ABU6SKK5_9FABA</name>
<dbReference type="Proteomes" id="UP001341840">
    <property type="component" value="Unassembled WGS sequence"/>
</dbReference>
<accession>A0ABU6SKK5</accession>
<evidence type="ECO:0000313" key="2">
    <source>
        <dbReference type="Proteomes" id="UP001341840"/>
    </source>
</evidence>
<organism evidence="1 2">
    <name type="scientific">Stylosanthes scabra</name>
    <dbReference type="NCBI Taxonomy" id="79078"/>
    <lineage>
        <taxon>Eukaryota</taxon>
        <taxon>Viridiplantae</taxon>
        <taxon>Streptophyta</taxon>
        <taxon>Embryophyta</taxon>
        <taxon>Tracheophyta</taxon>
        <taxon>Spermatophyta</taxon>
        <taxon>Magnoliopsida</taxon>
        <taxon>eudicotyledons</taxon>
        <taxon>Gunneridae</taxon>
        <taxon>Pentapetalae</taxon>
        <taxon>rosids</taxon>
        <taxon>fabids</taxon>
        <taxon>Fabales</taxon>
        <taxon>Fabaceae</taxon>
        <taxon>Papilionoideae</taxon>
        <taxon>50 kb inversion clade</taxon>
        <taxon>dalbergioids sensu lato</taxon>
        <taxon>Dalbergieae</taxon>
        <taxon>Pterocarpus clade</taxon>
        <taxon>Stylosanthes</taxon>
    </lineage>
</organism>
<reference evidence="1 2" key="1">
    <citation type="journal article" date="2023" name="Plants (Basel)">
        <title>Bridging the Gap: Combining Genomics and Transcriptomics Approaches to Understand Stylosanthes scabra, an Orphan Legume from the Brazilian Caatinga.</title>
        <authorList>
            <person name="Ferreira-Neto J.R.C."/>
            <person name="da Silva M.D."/>
            <person name="Binneck E."/>
            <person name="de Melo N.F."/>
            <person name="da Silva R.H."/>
            <person name="de Melo A.L.T.M."/>
            <person name="Pandolfi V."/>
            <person name="Bustamante F.O."/>
            <person name="Brasileiro-Vidal A.C."/>
            <person name="Benko-Iseppon A.M."/>
        </authorList>
    </citation>
    <scope>NUCLEOTIDE SEQUENCE [LARGE SCALE GENOMIC DNA]</scope>
    <source>
        <tissue evidence="1">Leaves</tissue>
    </source>
</reference>
<dbReference type="EMBL" id="JASCZI010060925">
    <property type="protein sequence ID" value="MED6136830.1"/>
    <property type="molecule type" value="Genomic_DNA"/>
</dbReference>
<comment type="caution">
    <text evidence="1">The sequence shown here is derived from an EMBL/GenBank/DDBJ whole genome shotgun (WGS) entry which is preliminary data.</text>
</comment>